<protein>
    <submittedName>
        <fullName evidence="1">Uncharacterized protein</fullName>
    </submittedName>
</protein>
<reference evidence="2" key="1">
    <citation type="submission" date="2013-02" db="EMBL/GenBank/DDBJ databases">
        <authorList>
            <consortium name="The Broad Institute Genome Sequencing Platform"/>
            <person name="Cuomo C."/>
            <person name="Becnel J."/>
            <person name="Sanscrainte N."/>
            <person name="Walker B."/>
            <person name="Young S.K."/>
            <person name="Zeng Q."/>
            <person name="Gargeya S."/>
            <person name="Fitzgerald M."/>
            <person name="Haas B."/>
            <person name="Abouelleil A."/>
            <person name="Alvarado L."/>
            <person name="Arachchi H.M."/>
            <person name="Berlin A.M."/>
            <person name="Chapman S.B."/>
            <person name="Dewar J."/>
            <person name="Goldberg J."/>
            <person name="Griggs A."/>
            <person name="Gujja S."/>
            <person name="Hansen M."/>
            <person name="Howarth C."/>
            <person name="Imamovic A."/>
            <person name="Larimer J."/>
            <person name="McCowan C."/>
            <person name="Murphy C."/>
            <person name="Neiman D."/>
            <person name="Pearson M."/>
            <person name="Priest M."/>
            <person name="Roberts A."/>
            <person name="Saif S."/>
            <person name="Shea T."/>
            <person name="Sisk P."/>
            <person name="Sykes S."/>
            <person name="Wortman J."/>
            <person name="Nusbaum C."/>
            <person name="Birren B."/>
        </authorList>
    </citation>
    <scope>NUCLEOTIDE SEQUENCE [LARGE SCALE GENOMIC DNA]</scope>
    <source>
        <strain evidence="2">PRA339</strain>
    </source>
</reference>
<reference evidence="1 2" key="2">
    <citation type="submission" date="2014-03" db="EMBL/GenBank/DDBJ databases">
        <title>The Genome Sequence of Anncaliia algerae insect isolate PRA339.</title>
        <authorList>
            <consortium name="The Broad Institute Genome Sequencing Platform"/>
            <consortium name="The Broad Institute Genome Sequencing Center for Infectious Disease"/>
            <person name="Cuomo C."/>
            <person name="Becnel J."/>
            <person name="Sanscrainte N."/>
            <person name="Walker B."/>
            <person name="Young S.K."/>
            <person name="Zeng Q."/>
            <person name="Gargeya S."/>
            <person name="Fitzgerald M."/>
            <person name="Haas B."/>
            <person name="Abouelleil A."/>
            <person name="Alvarado L."/>
            <person name="Arachchi H.M."/>
            <person name="Berlin A.M."/>
            <person name="Chapman S.B."/>
            <person name="Dewar J."/>
            <person name="Goldberg J."/>
            <person name="Griggs A."/>
            <person name="Gujja S."/>
            <person name="Hansen M."/>
            <person name="Howarth C."/>
            <person name="Imamovic A."/>
            <person name="Larimer J."/>
            <person name="McCowan C."/>
            <person name="Murphy C."/>
            <person name="Neiman D."/>
            <person name="Pearson M."/>
            <person name="Priest M."/>
            <person name="Roberts A."/>
            <person name="Saif S."/>
            <person name="Shea T."/>
            <person name="Sisk P."/>
            <person name="Sykes S."/>
            <person name="Wortman J."/>
            <person name="Nusbaum C."/>
            <person name="Birren B."/>
        </authorList>
    </citation>
    <scope>NUCLEOTIDE SEQUENCE [LARGE SCALE GENOMIC DNA]</scope>
    <source>
        <strain evidence="1 2">PRA339</strain>
    </source>
</reference>
<dbReference type="EMBL" id="KK365134">
    <property type="protein sequence ID" value="KCZ81985.1"/>
    <property type="molecule type" value="Genomic_DNA"/>
</dbReference>
<dbReference type="AlphaFoldDB" id="A0A059F463"/>
<evidence type="ECO:0000313" key="1">
    <source>
        <dbReference type="EMBL" id="KCZ81985.1"/>
    </source>
</evidence>
<gene>
    <name evidence="1" type="ORF">H312_00628</name>
</gene>
<dbReference type="Proteomes" id="UP000030655">
    <property type="component" value="Unassembled WGS sequence"/>
</dbReference>
<dbReference type="VEuPathDB" id="MicrosporidiaDB:H312_00628"/>
<sequence length="75" mass="9001">MLEKTPNKKILLIPVPNRNAETLINIVKRQVYFESIIFIDCWKGYVNIKNEFISHKTIYHSLEFEYFINIIITIQ</sequence>
<accession>A0A059F463</accession>
<name>A0A059F463_9MICR</name>
<keyword evidence="2" id="KW-1185">Reference proteome</keyword>
<organism evidence="1 2">
    <name type="scientific">Anncaliia algerae PRA339</name>
    <dbReference type="NCBI Taxonomy" id="1288291"/>
    <lineage>
        <taxon>Eukaryota</taxon>
        <taxon>Fungi</taxon>
        <taxon>Fungi incertae sedis</taxon>
        <taxon>Microsporidia</taxon>
        <taxon>Tubulinosematoidea</taxon>
        <taxon>Tubulinosematidae</taxon>
        <taxon>Anncaliia</taxon>
    </lineage>
</organism>
<dbReference type="OrthoDB" id="10052789at2759"/>
<evidence type="ECO:0000313" key="2">
    <source>
        <dbReference type="Proteomes" id="UP000030655"/>
    </source>
</evidence>
<dbReference type="HOGENOM" id="CLU_044348_10_4_1"/>
<proteinExistence type="predicted"/>